<dbReference type="Proteomes" id="UP000251241">
    <property type="component" value="Unassembled WGS sequence"/>
</dbReference>
<name>A0A2X2JRY5_SPHMU</name>
<evidence type="ECO:0000313" key="3">
    <source>
        <dbReference type="Proteomes" id="UP000251241"/>
    </source>
</evidence>
<dbReference type="Proteomes" id="UP000432350">
    <property type="component" value="Unassembled WGS sequence"/>
</dbReference>
<organism evidence="1 3">
    <name type="scientific">Sphingobacterium multivorum</name>
    <dbReference type="NCBI Taxonomy" id="28454"/>
    <lineage>
        <taxon>Bacteria</taxon>
        <taxon>Pseudomonadati</taxon>
        <taxon>Bacteroidota</taxon>
        <taxon>Sphingobacteriia</taxon>
        <taxon>Sphingobacteriales</taxon>
        <taxon>Sphingobacteriaceae</taxon>
        <taxon>Sphingobacterium</taxon>
    </lineage>
</organism>
<accession>A0A654DPD7</accession>
<protein>
    <submittedName>
        <fullName evidence="1">Domain of uncharacterized function (DUF1963)</fullName>
    </submittedName>
</protein>
<reference evidence="1 3" key="1">
    <citation type="submission" date="2018-06" db="EMBL/GenBank/DDBJ databases">
        <authorList>
            <consortium name="Pathogen Informatics"/>
            <person name="Doyle S."/>
        </authorList>
    </citation>
    <scope>NUCLEOTIDE SEQUENCE [LARGE SCALE GENOMIC DNA]</scope>
    <source>
        <strain evidence="1 3">NCTC11343</strain>
    </source>
</reference>
<dbReference type="RefSeq" id="WP_070568840.1">
    <property type="nucleotide sequence ID" value="NZ_CP068089.1"/>
</dbReference>
<dbReference type="AlphaFoldDB" id="A0A2X2JRY5"/>
<dbReference type="InterPro" id="IPR015315">
    <property type="entry name" value="DUF1963"/>
</dbReference>
<dbReference type="EMBL" id="CABWMV010000027">
    <property type="protein sequence ID" value="VXD07082.1"/>
    <property type="molecule type" value="Genomic_DNA"/>
</dbReference>
<evidence type="ECO:0000313" key="2">
    <source>
        <dbReference type="EMBL" id="VXD07082.1"/>
    </source>
</evidence>
<dbReference type="Pfam" id="PF09234">
    <property type="entry name" value="DUF1963"/>
    <property type="match status" value="1"/>
</dbReference>
<sequence length="156" mass="17774">MVITVFIAEELPMDITANGNEWLLREYKKSDKLIIKELNNPDSGLKPFPLKPSKIEEDYPVWDGGGLTSEMEDEILKLENSGVIEGYYDTADNQYGHKLGGYPSFCQPGVYFGNDFEFVFQIASDDKANLNIVDSGTMYFAKNAKTEEWNFYCAFY</sequence>
<dbReference type="Gene3D" id="2.30.320.10">
    <property type="entry name" value="YwqG-like"/>
    <property type="match status" value="1"/>
</dbReference>
<proteinExistence type="predicted"/>
<reference evidence="2 4" key="2">
    <citation type="submission" date="2019-10" db="EMBL/GenBank/DDBJ databases">
        <authorList>
            <person name="Karimi E."/>
        </authorList>
    </citation>
    <scope>NUCLEOTIDE SEQUENCE [LARGE SCALE GENOMIC DNA]</scope>
    <source>
        <strain evidence="2 4">Sphingobacterium sp. 8BC</strain>
    </source>
</reference>
<dbReference type="InterPro" id="IPR035948">
    <property type="entry name" value="YwqG-like_sf"/>
</dbReference>
<accession>A0A2X2JRY5</accession>
<dbReference type="EMBL" id="UAUU01000011">
    <property type="protein sequence ID" value="SPZ94513.1"/>
    <property type="molecule type" value="Genomic_DNA"/>
</dbReference>
<gene>
    <name evidence="1" type="ORF">NCTC11343_05347</name>
    <name evidence="2" type="ORF">SPHINGO8BC_80026</name>
</gene>
<dbReference type="SUPFAM" id="SSF103032">
    <property type="entry name" value="Hypothetical protein YwqG"/>
    <property type="match status" value="1"/>
</dbReference>
<evidence type="ECO:0000313" key="4">
    <source>
        <dbReference type="Proteomes" id="UP000432350"/>
    </source>
</evidence>
<dbReference type="GeneID" id="97180154"/>
<evidence type="ECO:0000313" key="1">
    <source>
        <dbReference type="EMBL" id="SPZ94513.1"/>
    </source>
</evidence>